<dbReference type="EMBL" id="CP099419">
    <property type="protein sequence ID" value="USW49747.1"/>
    <property type="molecule type" value="Genomic_DNA"/>
</dbReference>
<keyword evidence="2" id="KW-1185">Reference proteome</keyword>
<gene>
    <name evidence="1" type="ORF">Slin15195_G030660</name>
</gene>
<proteinExistence type="predicted"/>
<sequence>MSLSEADWYRALKRKKRLLTEFDHPYLKTVLQQFDRSAAQTVLSEIMHHLDEKENRTDGRYRGSSSREFEDISVLVADIEFVLTLPDGAIPCINFVFDLSMNMEEDDPRYFQIDQTTPNPICKAFDDLVLKAVELVAPLDQEAAYQLFSVIKTERAQYCVHKGTENAYDGSYNLACRLVMSHRRQVARLLSFSVAGHRLPAELVELVEEQYMTRVKYELDRSSISPVGAVIF</sequence>
<dbReference type="AlphaFoldDB" id="A0A9Q9AI96"/>
<organism evidence="1 2">
    <name type="scientific">Septoria linicola</name>
    <dbReference type="NCBI Taxonomy" id="215465"/>
    <lineage>
        <taxon>Eukaryota</taxon>
        <taxon>Fungi</taxon>
        <taxon>Dikarya</taxon>
        <taxon>Ascomycota</taxon>
        <taxon>Pezizomycotina</taxon>
        <taxon>Dothideomycetes</taxon>
        <taxon>Dothideomycetidae</taxon>
        <taxon>Mycosphaerellales</taxon>
        <taxon>Mycosphaerellaceae</taxon>
        <taxon>Septoria</taxon>
    </lineage>
</organism>
<accession>A0A9Q9AI96</accession>
<protein>
    <submittedName>
        <fullName evidence="1">Uncharacterized protein</fullName>
    </submittedName>
</protein>
<evidence type="ECO:0000313" key="1">
    <source>
        <dbReference type="EMBL" id="USW49747.1"/>
    </source>
</evidence>
<reference evidence="1" key="1">
    <citation type="submission" date="2022-06" db="EMBL/GenBank/DDBJ databases">
        <title>Complete genome sequences of two strains of the flax pathogen Septoria linicola.</title>
        <authorList>
            <person name="Lapalu N."/>
            <person name="Simon A."/>
            <person name="Demenou B."/>
            <person name="Paumier D."/>
            <person name="Guillot M.-P."/>
            <person name="Gout L."/>
            <person name="Valade R."/>
        </authorList>
    </citation>
    <scope>NUCLEOTIDE SEQUENCE</scope>
    <source>
        <strain evidence="1">SE15195</strain>
    </source>
</reference>
<evidence type="ECO:0000313" key="2">
    <source>
        <dbReference type="Proteomes" id="UP001056384"/>
    </source>
</evidence>
<name>A0A9Q9AI96_9PEZI</name>
<dbReference type="Proteomes" id="UP001056384">
    <property type="component" value="Chromosome 2"/>
</dbReference>